<sequence>MVTGRIHRVLFKNYLDRHSTFKPNVRILLKDVIVSGVSIDHLWLYETNKYYALAMELIHQRVKFSANVVPYYKINRNNNLFVQDYGIKRKGNLVTEEAYIQNNQYQDKIYEKLPDIDFRLEDFYSKEN</sequence>
<protein>
    <submittedName>
        <fullName evidence="1">Uncharacterized protein</fullName>
    </submittedName>
</protein>
<proteinExistence type="predicted"/>
<gene>
    <name evidence="1" type="ORF">NCTC7878_01324</name>
</gene>
<dbReference type="EMBL" id="UAUX01000006">
    <property type="protein sequence ID" value="SPZ97931.1"/>
    <property type="molecule type" value="Genomic_DNA"/>
</dbReference>
<name>A0A2X2K142_STAAU</name>
<dbReference type="AlphaFoldDB" id="A0A2X2K142"/>
<reference evidence="1 2" key="1">
    <citation type="submission" date="2018-06" db="EMBL/GenBank/DDBJ databases">
        <authorList>
            <consortium name="Pathogen Informatics"/>
            <person name="Doyle S."/>
        </authorList>
    </citation>
    <scope>NUCLEOTIDE SEQUENCE [LARGE SCALE GENOMIC DNA]</scope>
    <source>
        <strain evidence="1 2">NCTC7878</strain>
    </source>
</reference>
<evidence type="ECO:0000313" key="1">
    <source>
        <dbReference type="EMBL" id="SPZ97931.1"/>
    </source>
</evidence>
<evidence type="ECO:0000313" key="2">
    <source>
        <dbReference type="Proteomes" id="UP000249913"/>
    </source>
</evidence>
<dbReference type="Proteomes" id="UP000249913">
    <property type="component" value="Unassembled WGS sequence"/>
</dbReference>
<accession>A0A2X2K142</accession>
<organism evidence="1 2">
    <name type="scientific">Staphylococcus aureus</name>
    <dbReference type="NCBI Taxonomy" id="1280"/>
    <lineage>
        <taxon>Bacteria</taxon>
        <taxon>Bacillati</taxon>
        <taxon>Bacillota</taxon>
        <taxon>Bacilli</taxon>
        <taxon>Bacillales</taxon>
        <taxon>Staphylococcaceae</taxon>
        <taxon>Staphylococcus</taxon>
    </lineage>
</organism>